<dbReference type="InterPro" id="IPR025337">
    <property type="entry name" value="Questin_oxidase-like"/>
</dbReference>
<dbReference type="Pfam" id="PF14027">
    <property type="entry name" value="Questin_oxidase"/>
    <property type="match status" value="1"/>
</dbReference>
<reference evidence="2 3" key="2">
    <citation type="journal article" date="2017" name="Sci. Rep.">
        <title>Ant-infecting Ophiocordyceps genomes reveal a high diversity of potential behavioral manipulation genes and a possible major role for enterotoxins.</title>
        <authorList>
            <person name="de Bekker C."/>
            <person name="Ohm R.A."/>
            <person name="Evans H.C."/>
            <person name="Brachmann A."/>
            <person name="Hughes D.P."/>
        </authorList>
    </citation>
    <scope>NUCLEOTIDE SEQUENCE [LARGE SCALE GENOMIC DNA]</scope>
    <source>
        <strain evidence="2 3">SC16a</strain>
    </source>
</reference>
<evidence type="ECO:0000313" key="2">
    <source>
        <dbReference type="EMBL" id="PFH55522.1"/>
    </source>
</evidence>
<keyword evidence="3" id="KW-1185">Reference proteome</keyword>
<dbReference type="PANTHER" id="PTHR35870:SF6">
    <property type="entry name" value="MGS207 PROTEIN"/>
    <property type="match status" value="1"/>
</dbReference>
<accession>A0A2A9P3U3</accession>
<reference evidence="2 3" key="1">
    <citation type="journal article" date="2015" name="BMC Genomics">
        <title>Gene expression during zombie ant biting behavior reflects the complexity underlying fungal parasitic behavioral manipulation.</title>
        <authorList>
            <person name="de Bekker C."/>
            <person name="Ohm R.A."/>
            <person name="Loreto R.G."/>
            <person name="Sebastian A."/>
            <person name="Albert I."/>
            <person name="Merrow M."/>
            <person name="Brachmann A."/>
            <person name="Hughes D.P."/>
        </authorList>
    </citation>
    <scope>NUCLEOTIDE SEQUENCE [LARGE SCALE GENOMIC DNA]</scope>
    <source>
        <strain evidence="2 3">SC16a</strain>
    </source>
</reference>
<dbReference type="PANTHER" id="PTHR35870">
    <property type="entry name" value="PROTEIN, PUTATIVE (AFU_ORTHOLOGUE AFUA_5G03330)-RELATED"/>
    <property type="match status" value="1"/>
</dbReference>
<dbReference type="EMBL" id="LAZP02000875">
    <property type="protein sequence ID" value="PFH55522.1"/>
    <property type="molecule type" value="Genomic_DNA"/>
</dbReference>
<sequence length="400" mass="45941">MSGILGRLVGSQQKPQAVSLPPVEVHQIETNPDRRARRLKHLLKANHVNYSMVFNNTLFINHSPHLLSTAYLLGASVEELHALYEAEIRHLEPWTPSPAEIVDLDWRDFLGDKRYQRAYVDFFEDNLAMKFAYDWKKEVEHFLFADEEPLFHGLISGLGHPLVHLGYAYEMDCKEIAMEALGLACLQRDFLHKYFDDASYTRPSPLASDSPLNLLVQISDDERFSKLPKSVHLDEIEALFDKHQDLIMDYWNAWQIEEPVTQLQLSQEAAVSLLVTSSAHAYNFYFVHVLTASHALRVLLPVIPPQHHVTLMREWWLLVVMIFVMKGRPRPCPSSVDQDIGSKDWAYVGKQALTSRWSKDAHYIKAIRAMKDAAKTWGDANDGYLKAAVTFVDHFEGWAY</sequence>
<dbReference type="STRING" id="268505.A0A2A9P3U3"/>
<dbReference type="OrthoDB" id="10265971at2759"/>
<evidence type="ECO:0000256" key="1">
    <source>
        <dbReference type="ARBA" id="ARBA00023002"/>
    </source>
</evidence>
<dbReference type="AlphaFoldDB" id="A0A2A9P3U3"/>
<keyword evidence="1" id="KW-0560">Oxidoreductase</keyword>
<dbReference type="Proteomes" id="UP000037136">
    <property type="component" value="Unassembled WGS sequence"/>
</dbReference>
<evidence type="ECO:0008006" key="4">
    <source>
        <dbReference type="Google" id="ProtNLM"/>
    </source>
</evidence>
<comment type="caution">
    <text evidence="2">The sequence shown here is derived from an EMBL/GenBank/DDBJ whole genome shotgun (WGS) entry which is preliminary data.</text>
</comment>
<evidence type="ECO:0000313" key="3">
    <source>
        <dbReference type="Proteomes" id="UP000037136"/>
    </source>
</evidence>
<proteinExistence type="predicted"/>
<name>A0A2A9P3U3_OPHUN</name>
<organism evidence="2 3">
    <name type="scientific">Ophiocordyceps unilateralis</name>
    <name type="common">Zombie-ant fungus</name>
    <name type="synonym">Torrubia unilateralis</name>
    <dbReference type="NCBI Taxonomy" id="268505"/>
    <lineage>
        <taxon>Eukaryota</taxon>
        <taxon>Fungi</taxon>
        <taxon>Dikarya</taxon>
        <taxon>Ascomycota</taxon>
        <taxon>Pezizomycotina</taxon>
        <taxon>Sordariomycetes</taxon>
        <taxon>Hypocreomycetidae</taxon>
        <taxon>Hypocreales</taxon>
        <taxon>Ophiocordycipitaceae</taxon>
        <taxon>Ophiocordyceps</taxon>
    </lineage>
</organism>
<protein>
    <recommendedName>
        <fullName evidence="4">MGS207 protein</fullName>
    </recommendedName>
</protein>
<dbReference type="GO" id="GO:0016491">
    <property type="term" value="F:oxidoreductase activity"/>
    <property type="evidence" value="ECO:0007669"/>
    <property type="project" value="UniProtKB-KW"/>
</dbReference>
<gene>
    <name evidence="2" type="ORF">XA68_18119</name>
</gene>